<keyword evidence="1" id="KW-0547">Nucleotide-binding</keyword>
<keyword evidence="4" id="KW-1185">Reference proteome</keyword>
<dbReference type="Pfam" id="PF14398">
    <property type="entry name" value="ATPgrasp_YheCD"/>
    <property type="match status" value="1"/>
</dbReference>
<dbReference type="InterPro" id="IPR026838">
    <property type="entry name" value="YheC/D"/>
</dbReference>
<dbReference type="InterPro" id="IPR025681">
    <property type="entry name" value="COOH-NH2_lig"/>
</dbReference>
<protein>
    <recommendedName>
        <fullName evidence="2">ATP-grasp domain-containing protein</fullName>
    </recommendedName>
</protein>
<name>A0A3D8PZF4_9BACI</name>
<feature type="domain" description="ATP-grasp" evidence="2">
    <location>
        <begin position="632"/>
        <end position="862"/>
    </location>
</feature>
<sequence>MDLMKERFWIESDKELMLQILKLNNVPVIEVMDPRTCVYPIVGRRFGNHNGKDISVIHLMEQTLESEHDFYTKLYSIDKEYRLYVDGLSIKKIERAVAQQAIFEEISIRTAAYGWEWEEVDGDQVPLEWHMVAIRALYVTGYTKGYVKLGILANERAIVVDINPVSMENVDDTEEPKIPFTIGADIEFMLSCDQELLPASTFFPIEGDIGCDDRQIEKDSGEYALVEIRPEKADSPDELHHHIKQLIEKASTMVPYQNIEFRSGSMPFNGYQCGGHLHFGLAPSLSLLRALDHYLAIPIAMIEEPRTAKKRRRTTHGGIGRFRVKSYGFEYISLSSMILESKLTKSILCLAYLVARHHHELQADFLFHPNIQRAYYHANIPVLKKLWQEIKSKLLATSSYLKFKEEIDYLIEMIEHGREIEESSDIRKNWDITVPNASYDTGLIINIPKKMREKFHLKEGEQTFVSAGKNISPATIHAYPFAFRNADTIQLSKSLRSELNLPNNWIPKLTARGSVITLGPIIGILAKKPFDRQTTYFQHLFKLAKEKQMFVYVFEPLDIDWDKQVIRGTTLDGEGTFPFPAVIYDRFLFRGKKKLGYSIDEIRVKLQTIHHIPFINPPALFQLTGNKWSTFQLLSKEHEAYLPETRLLTGANNLIEMLNLYGEVYLKPLDGSLSKGLIRVIRKPSGISLYEFNSSTVQEFKQMDDLILFTSSLIQKTPYLVQEGIRRKRIDGKNIEIRVYMQKSQKKNWLRTGMVTRLTKEEVMNEEFEENVRLSKVMEVLYPNANKRRYRTNELAKAAKAIVLTVEQEIGEFGEIAVDLCIDQYESIKLLEVNAKPDNLFSQIKAYKLRTIAANRLLDYAASLTEYRNEER</sequence>
<dbReference type="GO" id="GO:0005524">
    <property type="term" value="F:ATP binding"/>
    <property type="evidence" value="ECO:0007669"/>
    <property type="project" value="UniProtKB-UniRule"/>
</dbReference>
<dbReference type="InterPro" id="IPR011761">
    <property type="entry name" value="ATP-grasp"/>
</dbReference>
<accession>A0A3D8PZF4</accession>
<dbReference type="EMBL" id="PIOD01000005">
    <property type="protein sequence ID" value="RDW20731.1"/>
    <property type="molecule type" value="Genomic_DNA"/>
</dbReference>
<reference evidence="4" key="1">
    <citation type="submission" date="2017-11" db="EMBL/GenBank/DDBJ databases">
        <authorList>
            <person name="Zhu W."/>
        </authorList>
    </citation>
    <scope>NUCLEOTIDE SEQUENCE [LARGE SCALE GENOMIC DNA]</scope>
    <source>
        <strain evidence="4">CAU 1051</strain>
    </source>
</reference>
<evidence type="ECO:0000256" key="1">
    <source>
        <dbReference type="PROSITE-ProRule" id="PRU00409"/>
    </source>
</evidence>
<organism evidence="3 4">
    <name type="scientific">Oceanobacillus chungangensis</name>
    <dbReference type="NCBI Taxonomy" id="1229152"/>
    <lineage>
        <taxon>Bacteria</taxon>
        <taxon>Bacillati</taxon>
        <taxon>Bacillota</taxon>
        <taxon>Bacilli</taxon>
        <taxon>Bacillales</taxon>
        <taxon>Bacillaceae</taxon>
        <taxon>Oceanobacillus</taxon>
    </lineage>
</organism>
<dbReference type="Pfam" id="PF14395">
    <property type="entry name" value="COOH-NH2_lig"/>
    <property type="match status" value="1"/>
</dbReference>
<gene>
    <name evidence="3" type="ORF">CWR45_05760</name>
</gene>
<dbReference type="GO" id="GO:0046872">
    <property type="term" value="F:metal ion binding"/>
    <property type="evidence" value="ECO:0007669"/>
    <property type="project" value="InterPro"/>
</dbReference>
<proteinExistence type="predicted"/>
<keyword evidence="1" id="KW-0067">ATP-binding</keyword>
<evidence type="ECO:0000313" key="4">
    <source>
        <dbReference type="Proteomes" id="UP000256520"/>
    </source>
</evidence>
<dbReference type="SUPFAM" id="SSF56059">
    <property type="entry name" value="Glutathione synthetase ATP-binding domain-like"/>
    <property type="match status" value="1"/>
</dbReference>
<evidence type="ECO:0000313" key="3">
    <source>
        <dbReference type="EMBL" id="RDW20731.1"/>
    </source>
</evidence>
<comment type="caution">
    <text evidence="3">The sequence shown here is derived from an EMBL/GenBank/DDBJ whole genome shotgun (WGS) entry which is preliminary data.</text>
</comment>
<dbReference type="Proteomes" id="UP000256520">
    <property type="component" value="Unassembled WGS sequence"/>
</dbReference>
<dbReference type="AlphaFoldDB" id="A0A3D8PZF4"/>
<evidence type="ECO:0000259" key="2">
    <source>
        <dbReference type="PROSITE" id="PS50975"/>
    </source>
</evidence>
<dbReference type="OrthoDB" id="7869153at2"/>
<dbReference type="PROSITE" id="PS50975">
    <property type="entry name" value="ATP_GRASP"/>
    <property type="match status" value="1"/>
</dbReference>